<evidence type="ECO:0000256" key="1">
    <source>
        <dbReference type="SAM" id="MobiDB-lite"/>
    </source>
</evidence>
<reference evidence="4 5" key="1">
    <citation type="journal article" date="2019" name="Int. J. Syst. Evol. Microbiol.">
        <title>The Global Catalogue of Microorganisms (GCM) 10K type strain sequencing project: providing services to taxonomists for standard genome sequencing and annotation.</title>
        <authorList>
            <consortium name="The Broad Institute Genomics Platform"/>
            <consortium name="The Broad Institute Genome Sequencing Center for Infectious Disease"/>
            <person name="Wu L."/>
            <person name="Ma J."/>
        </authorList>
    </citation>
    <scope>NUCLEOTIDE SEQUENCE [LARGE SCALE GENOMIC DNA]</scope>
    <source>
        <strain evidence="4 5">CGMCC 1.12562</strain>
    </source>
</reference>
<feature type="region of interest" description="Disordered" evidence="1">
    <location>
        <begin position="554"/>
        <end position="573"/>
    </location>
</feature>
<feature type="transmembrane region" description="Helical" evidence="2">
    <location>
        <begin position="202"/>
        <end position="222"/>
    </location>
</feature>
<dbReference type="PANTHER" id="PTHR42736:SF1">
    <property type="entry name" value="PROTEIN-GLUTAMINE GAMMA-GLUTAMYLTRANSFERASE"/>
    <property type="match status" value="1"/>
</dbReference>
<keyword evidence="2" id="KW-0472">Membrane</keyword>
<dbReference type="Pfam" id="PF11992">
    <property type="entry name" value="TgpA_N"/>
    <property type="match status" value="1"/>
</dbReference>
<keyword evidence="2" id="KW-0812">Transmembrane</keyword>
<dbReference type="SUPFAM" id="SSF54001">
    <property type="entry name" value="Cysteine proteinases"/>
    <property type="match status" value="1"/>
</dbReference>
<sequence>MSVADLRTAVGADWERPSAASAVAGACVAVVVGAYLSVLYEVVSVVGGTATFLGAVAGAVLLAGVLRALPWKWAFGLAATLLVGGLALYLRAVPPAYFAAMSPTRVAMDTVALLTGYSVLRMPAAGAWAIAVAPAPTFLAAYFAARGEFTRAAGIAAAALAFFVLTGDSNTTVTLVGVLAAAGAVGFGTLAHHGAGGRQAQVLAAVLALMIVGSATVTAVPGGRSPLVPSSSTATAGSLVSADGYVGVGGSLRLDPKVQFVVEADQPSYYRTAVYDRFTGTGWVQTADVGTQENMPPPSGDRITQRITAERTLDLVPAAPVPQRIDGVDADITEGGLVVSDATLYPGDSYEVESRAPPSDPATLADETGDVPDAVAERYLQTPQNTDGRVVDLADRITESADSNYEQAAAIEQWLETNKRYSLDARGARNNLVNQFVLESDVGYCTYYASSMAVMLRSQGVPARFVVGFTEGQRVAEDEWVVRGVDSHAWVEVYVPDRGWVTFDPTPAASRTTAEDERVQEARLNGVEGVDTAGSENGTWTPTTTTTTTLQDLGTTESTRSGLQEAPDEQSEYGIGGQTTANVANITAPGAAEAGGGGNSGGGPSLPPLTTLTVWAVLVGGAAATLRFTGLADRAYRALWLRWLPSGDPDEEIEAAFERVEYVLGKRHRERGDGETVRDYIADVRADERAERVADLRERARYAGVADDETAAEAKRLARSLAGEYSRLPSPRR</sequence>
<dbReference type="SMART" id="SM00460">
    <property type="entry name" value="TGc"/>
    <property type="match status" value="1"/>
</dbReference>
<dbReference type="InterPro" id="IPR021878">
    <property type="entry name" value="TgpA_N"/>
</dbReference>
<keyword evidence="5" id="KW-1185">Reference proteome</keyword>
<accession>A0ABD5NFT1</accession>
<proteinExistence type="predicted"/>
<dbReference type="RefSeq" id="WP_232570809.1">
    <property type="nucleotide sequence ID" value="NZ_CP089466.1"/>
</dbReference>
<evidence type="ECO:0000256" key="2">
    <source>
        <dbReference type="SAM" id="Phobius"/>
    </source>
</evidence>
<dbReference type="Pfam" id="PF01841">
    <property type="entry name" value="Transglut_core"/>
    <property type="match status" value="1"/>
</dbReference>
<dbReference type="AlphaFoldDB" id="A0ABD5NFT1"/>
<comment type="caution">
    <text evidence="4">The sequence shown here is derived from an EMBL/GenBank/DDBJ whole genome shotgun (WGS) entry which is preliminary data.</text>
</comment>
<feature type="transmembrane region" description="Helical" evidence="2">
    <location>
        <begin position="46"/>
        <end position="66"/>
    </location>
</feature>
<dbReference type="InterPro" id="IPR038765">
    <property type="entry name" value="Papain-like_cys_pep_sf"/>
</dbReference>
<protein>
    <submittedName>
        <fullName evidence="4">TransglutaminaseTgpA domain-containing protein</fullName>
    </submittedName>
</protein>
<name>A0ABD5NFT1_9EURY</name>
<dbReference type="PROSITE" id="PS51257">
    <property type="entry name" value="PROKAR_LIPOPROTEIN"/>
    <property type="match status" value="1"/>
</dbReference>
<feature type="compositionally biased region" description="Low complexity" evidence="1">
    <location>
        <begin position="539"/>
        <end position="548"/>
    </location>
</feature>
<organism evidence="4 5">
    <name type="scientific">Halobacterium litoreum</name>
    <dbReference type="NCBI Taxonomy" id="2039234"/>
    <lineage>
        <taxon>Archaea</taxon>
        <taxon>Methanobacteriati</taxon>
        <taxon>Methanobacteriota</taxon>
        <taxon>Stenosarchaea group</taxon>
        <taxon>Halobacteria</taxon>
        <taxon>Halobacteriales</taxon>
        <taxon>Halobacteriaceae</taxon>
        <taxon>Halobacterium</taxon>
    </lineage>
</organism>
<feature type="transmembrane region" description="Helical" evidence="2">
    <location>
        <begin position="172"/>
        <end position="190"/>
    </location>
</feature>
<evidence type="ECO:0000313" key="4">
    <source>
        <dbReference type="EMBL" id="MFC3478073.1"/>
    </source>
</evidence>
<gene>
    <name evidence="4" type="ORF">ACFOKC_10100</name>
</gene>
<dbReference type="GeneID" id="69118925"/>
<feature type="transmembrane region" description="Helical" evidence="2">
    <location>
        <begin position="20"/>
        <end position="40"/>
    </location>
</feature>
<feature type="domain" description="Transglutaminase-like" evidence="3">
    <location>
        <begin position="437"/>
        <end position="507"/>
    </location>
</feature>
<evidence type="ECO:0000259" key="3">
    <source>
        <dbReference type="SMART" id="SM00460"/>
    </source>
</evidence>
<dbReference type="EMBL" id="JBHRWN010000002">
    <property type="protein sequence ID" value="MFC3478073.1"/>
    <property type="molecule type" value="Genomic_DNA"/>
</dbReference>
<dbReference type="InterPro" id="IPR052901">
    <property type="entry name" value="Bact_TGase-like"/>
</dbReference>
<dbReference type="PANTHER" id="PTHR42736">
    <property type="entry name" value="PROTEIN-GLUTAMINE GAMMA-GLUTAMYLTRANSFERASE"/>
    <property type="match status" value="1"/>
</dbReference>
<feature type="region of interest" description="Disordered" evidence="1">
    <location>
        <begin position="348"/>
        <end position="368"/>
    </location>
</feature>
<feature type="region of interest" description="Disordered" evidence="1">
    <location>
        <begin position="529"/>
        <end position="548"/>
    </location>
</feature>
<dbReference type="InterPro" id="IPR002931">
    <property type="entry name" value="Transglutaminase-like"/>
</dbReference>
<feature type="transmembrane region" description="Helical" evidence="2">
    <location>
        <begin position="149"/>
        <end position="166"/>
    </location>
</feature>
<feature type="transmembrane region" description="Helical" evidence="2">
    <location>
        <begin position="125"/>
        <end position="144"/>
    </location>
</feature>
<dbReference type="Proteomes" id="UP001595660">
    <property type="component" value="Unassembled WGS sequence"/>
</dbReference>
<feature type="transmembrane region" description="Helical" evidence="2">
    <location>
        <begin position="73"/>
        <end position="92"/>
    </location>
</feature>
<evidence type="ECO:0000313" key="5">
    <source>
        <dbReference type="Proteomes" id="UP001595660"/>
    </source>
</evidence>
<keyword evidence="2" id="KW-1133">Transmembrane helix</keyword>
<dbReference type="Gene3D" id="3.10.620.30">
    <property type="match status" value="1"/>
</dbReference>